<protein>
    <submittedName>
        <fullName evidence="5">TetR family transcriptional regulator</fullName>
    </submittedName>
</protein>
<reference evidence="6" key="1">
    <citation type="submission" date="2020-06" db="EMBL/GenBank/DDBJ databases">
        <title>Thalassolituus marinus alknpb1M-1, a hydrocarbon-degrading bacterium isolated from the deep-sea overlying water using an in-situ strategy from the South China Sea basin.</title>
        <authorList>
            <person name="Dong C."/>
            <person name="Chen Y."/>
            <person name="Shao Z."/>
        </authorList>
    </citation>
    <scope>NUCLEOTIDE SEQUENCE [LARGE SCALE GENOMIC DNA]</scope>
    <source>
        <strain evidence="6">alknpb1M-1</strain>
    </source>
</reference>
<evidence type="ECO:0000256" key="2">
    <source>
        <dbReference type="PROSITE-ProRule" id="PRU00335"/>
    </source>
</evidence>
<evidence type="ECO:0000259" key="4">
    <source>
        <dbReference type="PROSITE" id="PS50977"/>
    </source>
</evidence>
<dbReference type="SUPFAM" id="SSF46689">
    <property type="entry name" value="Homeodomain-like"/>
    <property type="match status" value="1"/>
</dbReference>
<dbReference type="InterPro" id="IPR041483">
    <property type="entry name" value="TetR_C_34"/>
</dbReference>
<evidence type="ECO:0000256" key="3">
    <source>
        <dbReference type="SAM" id="MobiDB-lite"/>
    </source>
</evidence>
<evidence type="ECO:0000313" key="5">
    <source>
        <dbReference type="EMBL" id="UXD87221.1"/>
    </source>
</evidence>
<dbReference type="PROSITE" id="PS50977">
    <property type="entry name" value="HTH_TETR_2"/>
    <property type="match status" value="1"/>
</dbReference>
<dbReference type="Gene3D" id="1.10.357.10">
    <property type="entry name" value="Tetracycline Repressor, domain 2"/>
    <property type="match status" value="1"/>
</dbReference>
<feature type="DNA-binding region" description="H-T-H motif" evidence="2">
    <location>
        <begin position="55"/>
        <end position="74"/>
    </location>
</feature>
<dbReference type="RefSeq" id="WP_260999144.1">
    <property type="nucleotide sequence ID" value="NZ_CP054475.1"/>
</dbReference>
<dbReference type="InterPro" id="IPR001647">
    <property type="entry name" value="HTH_TetR"/>
</dbReference>
<dbReference type="Proteomes" id="UP001065322">
    <property type="component" value="Chromosome"/>
</dbReference>
<name>A0ABY6AAC3_9GAMM</name>
<organism evidence="5 6">
    <name type="scientific">Thalassolituus hydrocarboniclasticus</name>
    <dbReference type="NCBI Taxonomy" id="2742796"/>
    <lineage>
        <taxon>Bacteria</taxon>
        <taxon>Pseudomonadati</taxon>
        <taxon>Pseudomonadota</taxon>
        <taxon>Gammaproteobacteria</taxon>
        <taxon>Oceanospirillales</taxon>
        <taxon>Oceanospirillaceae</taxon>
        <taxon>Thalassolituus</taxon>
    </lineage>
</organism>
<dbReference type="InterPro" id="IPR050109">
    <property type="entry name" value="HTH-type_TetR-like_transc_reg"/>
</dbReference>
<dbReference type="EMBL" id="CP054475">
    <property type="protein sequence ID" value="UXD87221.1"/>
    <property type="molecule type" value="Genomic_DNA"/>
</dbReference>
<evidence type="ECO:0000256" key="1">
    <source>
        <dbReference type="ARBA" id="ARBA00023125"/>
    </source>
</evidence>
<dbReference type="PANTHER" id="PTHR30055">
    <property type="entry name" value="HTH-TYPE TRANSCRIPTIONAL REGULATOR RUTR"/>
    <property type="match status" value="1"/>
</dbReference>
<feature type="domain" description="HTH tetR-type" evidence="4">
    <location>
        <begin position="32"/>
        <end position="92"/>
    </location>
</feature>
<gene>
    <name evidence="5" type="ORF">HUF19_07165</name>
</gene>
<sequence>MAALVRPALAGTDQSDLMTCIRQRAKSPEQKALRRQQILDAAAGYFAEAPFEQVSLHDIAQRVGITKAALYRYFRNKEALFLALYHQQLERLVGHGEQLNIDGDAAIVCAQALAEEPLFCRLNAILHTVLERNLTEEEARNFKLGLLPLLQRFAMLISRWLSISAAEAVELLLHIQQAMIGCWHICYPSKTVAAAIAEPPLTLFRLEFSTTLQQHLSWLFAGYKASHIHHTTGNAPDSGTAHNSPDSTADTL</sequence>
<dbReference type="InterPro" id="IPR009057">
    <property type="entry name" value="Homeodomain-like_sf"/>
</dbReference>
<dbReference type="Pfam" id="PF17929">
    <property type="entry name" value="TetR_C_34"/>
    <property type="match status" value="1"/>
</dbReference>
<dbReference type="PANTHER" id="PTHR30055:SF226">
    <property type="entry name" value="HTH-TYPE TRANSCRIPTIONAL REGULATOR PKSA"/>
    <property type="match status" value="1"/>
</dbReference>
<evidence type="ECO:0000313" key="6">
    <source>
        <dbReference type="Proteomes" id="UP001065322"/>
    </source>
</evidence>
<dbReference type="Pfam" id="PF00440">
    <property type="entry name" value="TetR_N"/>
    <property type="match status" value="1"/>
</dbReference>
<keyword evidence="6" id="KW-1185">Reference proteome</keyword>
<proteinExistence type="predicted"/>
<dbReference type="PRINTS" id="PR00455">
    <property type="entry name" value="HTHTETR"/>
</dbReference>
<feature type="region of interest" description="Disordered" evidence="3">
    <location>
        <begin position="232"/>
        <end position="252"/>
    </location>
</feature>
<accession>A0ABY6AAC3</accession>
<keyword evidence="1 2" id="KW-0238">DNA-binding</keyword>